<dbReference type="Gene3D" id="2.60.120.10">
    <property type="entry name" value="Jelly Rolls"/>
    <property type="match status" value="1"/>
</dbReference>
<dbReference type="InterPro" id="IPR018060">
    <property type="entry name" value="HTH_AraC"/>
</dbReference>
<dbReference type="SUPFAM" id="SSF46689">
    <property type="entry name" value="Homeodomain-like"/>
    <property type="match status" value="1"/>
</dbReference>
<dbReference type="SUPFAM" id="SSF51182">
    <property type="entry name" value="RmlC-like cupins"/>
    <property type="match status" value="1"/>
</dbReference>
<dbReference type="HOGENOM" id="CLU_000445_87_0_6"/>
<dbReference type="RefSeq" id="WP_005365667.1">
    <property type="nucleotide sequence ID" value="NZ_CH902599.1"/>
</dbReference>
<dbReference type="GO" id="GO:0043565">
    <property type="term" value="F:sequence-specific DNA binding"/>
    <property type="evidence" value="ECO:0007669"/>
    <property type="project" value="InterPro"/>
</dbReference>
<comment type="caution">
    <text evidence="5">The sequence shown here is derived from an EMBL/GenBank/DDBJ whole genome shotgun (WGS) entry which is preliminary data.</text>
</comment>
<dbReference type="PANTHER" id="PTHR11019">
    <property type="entry name" value="HTH-TYPE TRANSCRIPTIONAL REGULATOR NIMR"/>
    <property type="match status" value="1"/>
</dbReference>
<dbReference type="Gene3D" id="1.10.10.60">
    <property type="entry name" value="Homeodomain-like"/>
    <property type="match status" value="2"/>
</dbReference>
<dbReference type="SMART" id="SM00342">
    <property type="entry name" value="HTH_ARAC"/>
    <property type="match status" value="1"/>
</dbReference>
<reference evidence="5 6" key="1">
    <citation type="journal article" date="2009" name="Proc. Natl. Acad. Sci. U.S.A.">
        <title>The genomic basis of trophic strategy in marine bacteria.</title>
        <authorList>
            <person name="Lauro F.M."/>
            <person name="McDougald D."/>
            <person name="Thomas T."/>
            <person name="Williams T.J."/>
            <person name="Egan S."/>
            <person name="Rice S."/>
            <person name="DeMaere M.Z."/>
            <person name="Ting L."/>
            <person name="Ertan H."/>
            <person name="Johnson J."/>
            <person name="Ferriera S."/>
            <person name="Lapidus A."/>
            <person name="Anderson I."/>
            <person name="Kyrpides N."/>
            <person name="Munk A.C."/>
            <person name="Detter C."/>
            <person name="Han C.S."/>
            <person name="Brown M.V."/>
            <person name="Robb F.T."/>
            <person name="Kjelleberg S."/>
            <person name="Cavicchioli R."/>
        </authorList>
    </citation>
    <scope>NUCLEOTIDE SEQUENCE [LARGE SCALE GENOMIC DNA]</scope>
    <source>
        <strain evidence="5 6">S14</strain>
    </source>
</reference>
<evidence type="ECO:0000256" key="1">
    <source>
        <dbReference type="ARBA" id="ARBA00023015"/>
    </source>
</evidence>
<dbReference type="OrthoDB" id="5949386at2"/>
<dbReference type="InterPro" id="IPR003313">
    <property type="entry name" value="AraC-bd"/>
</dbReference>
<dbReference type="AlphaFoldDB" id="Q1ZV01"/>
<gene>
    <name evidence="5" type="ORF">VAS14_13119</name>
</gene>
<dbReference type="InterPro" id="IPR011051">
    <property type="entry name" value="RmlC_Cupin_sf"/>
</dbReference>
<dbReference type="InterPro" id="IPR014710">
    <property type="entry name" value="RmlC-like_jellyroll"/>
</dbReference>
<dbReference type="eggNOG" id="COG2207">
    <property type="taxonomic scope" value="Bacteria"/>
</dbReference>
<feature type="domain" description="HTH araC/xylS-type" evidence="4">
    <location>
        <begin position="172"/>
        <end position="272"/>
    </location>
</feature>
<protein>
    <submittedName>
        <fullName evidence="5">Transcriptional regulator, AraC family protein</fullName>
    </submittedName>
</protein>
<dbReference type="EMBL" id="AAOJ01000001">
    <property type="protein sequence ID" value="EAS66259.1"/>
    <property type="molecule type" value="Genomic_DNA"/>
</dbReference>
<dbReference type="PANTHER" id="PTHR11019:SF159">
    <property type="entry name" value="TRANSCRIPTIONAL REGULATOR-RELATED"/>
    <property type="match status" value="1"/>
</dbReference>
<evidence type="ECO:0000313" key="5">
    <source>
        <dbReference type="EMBL" id="EAS66259.1"/>
    </source>
</evidence>
<accession>Q1ZV01</accession>
<sequence length="283" mass="33129">MPEITEPIFRNSDLLNKHFDPDAIKSPIVPIYATFSHKEEHSLRSKMHSHSKGQLVYIKSGTAIVRLENSTYSILPNQMIWIPSGMIHNVILRNNVDFRAIYIDQKQFPRLSKNFETFFVSVLLEEIIETICLSSFHTDWMVGTEFHLQSILIMKMQKLSSTPQWPAFPKDKRVCNYLLKFYEKGEMFPRLYELVSNTGASERTIHRLFVQSTGMSYQKWRQHARLMLAIELLSTNKSITEIAHHLEFSTTSAFISFFKSYQNITPKKYRDLFTKSVSYGYFC</sequence>
<dbReference type="PROSITE" id="PS01124">
    <property type="entry name" value="HTH_ARAC_FAMILY_2"/>
    <property type="match status" value="1"/>
</dbReference>
<dbReference type="Pfam" id="PF12833">
    <property type="entry name" value="HTH_18"/>
    <property type="match status" value="1"/>
</dbReference>
<dbReference type="GO" id="GO:0003700">
    <property type="term" value="F:DNA-binding transcription factor activity"/>
    <property type="evidence" value="ECO:0007669"/>
    <property type="project" value="InterPro"/>
</dbReference>
<evidence type="ECO:0000256" key="3">
    <source>
        <dbReference type="ARBA" id="ARBA00023163"/>
    </source>
</evidence>
<evidence type="ECO:0000259" key="4">
    <source>
        <dbReference type="PROSITE" id="PS01124"/>
    </source>
</evidence>
<dbReference type="Proteomes" id="UP000001603">
    <property type="component" value="Unassembled WGS sequence"/>
</dbReference>
<organism evidence="5 6">
    <name type="scientific">Photobacterium angustum (strain S14 / CCUG 15956)</name>
    <name type="common">Vibrio sp. (strain S14 / CCUG 15956)</name>
    <dbReference type="NCBI Taxonomy" id="314292"/>
    <lineage>
        <taxon>Bacteria</taxon>
        <taxon>Pseudomonadati</taxon>
        <taxon>Pseudomonadota</taxon>
        <taxon>Gammaproteobacteria</taxon>
        <taxon>Vibrionales</taxon>
        <taxon>Vibrionaceae</taxon>
        <taxon>Photobacterium</taxon>
    </lineage>
</organism>
<dbReference type="InterPro" id="IPR009057">
    <property type="entry name" value="Homeodomain-like_sf"/>
</dbReference>
<proteinExistence type="predicted"/>
<dbReference type="Pfam" id="PF02311">
    <property type="entry name" value="AraC_binding"/>
    <property type="match status" value="1"/>
</dbReference>
<keyword evidence="2" id="KW-0238">DNA-binding</keyword>
<evidence type="ECO:0000313" key="6">
    <source>
        <dbReference type="Proteomes" id="UP000001603"/>
    </source>
</evidence>
<keyword evidence="1" id="KW-0805">Transcription regulation</keyword>
<name>Q1ZV01_PHOAS</name>
<evidence type="ECO:0000256" key="2">
    <source>
        <dbReference type="ARBA" id="ARBA00023125"/>
    </source>
</evidence>
<keyword evidence="3" id="KW-0804">Transcription</keyword>